<sequence>MSCMCPPLLRWHATTLSMKLAMTARQVSTSIWPTTRRISSFKSLMVRGLLAYTNDFKLGRPWWPLMVGITRNDAILKAVTEQHNCFTGSVAGGTILLKPQLVNVYVIQMRPQKLPNHLTVSVSIHCHSLSFLIFKKIRAD</sequence>
<dbReference type="AlphaFoldDB" id="A0A1B6E799"/>
<feature type="non-terminal residue" evidence="1">
    <location>
        <position position="140"/>
    </location>
</feature>
<name>A0A1B6E799_9HEMI</name>
<accession>A0A1B6E799</accession>
<reference evidence="1" key="1">
    <citation type="submission" date="2015-12" db="EMBL/GenBank/DDBJ databases">
        <title>De novo transcriptome assembly of four potential Pierce s Disease insect vectors from Arizona vineyards.</title>
        <authorList>
            <person name="Tassone E.E."/>
        </authorList>
    </citation>
    <scope>NUCLEOTIDE SEQUENCE</scope>
</reference>
<protein>
    <submittedName>
        <fullName evidence="1">Uncharacterized protein</fullName>
    </submittedName>
</protein>
<proteinExistence type="predicted"/>
<organism evidence="1">
    <name type="scientific">Clastoptera arizonana</name>
    <name type="common">Arizona spittle bug</name>
    <dbReference type="NCBI Taxonomy" id="38151"/>
    <lineage>
        <taxon>Eukaryota</taxon>
        <taxon>Metazoa</taxon>
        <taxon>Ecdysozoa</taxon>
        <taxon>Arthropoda</taxon>
        <taxon>Hexapoda</taxon>
        <taxon>Insecta</taxon>
        <taxon>Pterygota</taxon>
        <taxon>Neoptera</taxon>
        <taxon>Paraneoptera</taxon>
        <taxon>Hemiptera</taxon>
        <taxon>Auchenorrhyncha</taxon>
        <taxon>Cercopoidea</taxon>
        <taxon>Clastopteridae</taxon>
        <taxon>Clastoptera</taxon>
    </lineage>
</organism>
<evidence type="ECO:0000313" key="1">
    <source>
        <dbReference type="EMBL" id="JAS33811.1"/>
    </source>
</evidence>
<dbReference type="EMBL" id="GEDC01003487">
    <property type="protein sequence ID" value="JAS33811.1"/>
    <property type="molecule type" value="Transcribed_RNA"/>
</dbReference>
<gene>
    <name evidence="1" type="ORF">g.41655</name>
</gene>